<comment type="caution">
    <text evidence="2">The sequence shown here is derived from an EMBL/GenBank/DDBJ whole genome shotgun (WGS) entry which is preliminary data.</text>
</comment>
<protein>
    <recommendedName>
        <fullName evidence="1">F-box domain-containing protein</fullName>
    </recommendedName>
</protein>
<dbReference type="Proteomes" id="UP001432322">
    <property type="component" value="Unassembled WGS sequence"/>
</dbReference>
<dbReference type="Pfam" id="PF12937">
    <property type="entry name" value="F-box-like"/>
    <property type="match status" value="1"/>
</dbReference>
<accession>A0AAV5V1X7</accession>
<feature type="non-terminal residue" evidence="2">
    <location>
        <position position="1"/>
    </location>
</feature>
<evidence type="ECO:0000259" key="1">
    <source>
        <dbReference type="Pfam" id="PF12937"/>
    </source>
</evidence>
<dbReference type="SUPFAM" id="SSF81383">
    <property type="entry name" value="F-box domain"/>
    <property type="match status" value="1"/>
</dbReference>
<gene>
    <name evidence="2" type="ORF">PFISCL1PPCAC_4124</name>
</gene>
<sequence>QNTMETTGSVRDCSSLEIESADELDYITGQPDDTLFLIFSRLPGDTWSDGQHSALNALSLTCRRFHEFLSDEKNLRRLSHPRADLERLSIVQNSSGIGIVLTGEPLPGRVCVFHNYQASVTRRSYRK</sequence>
<evidence type="ECO:0000313" key="3">
    <source>
        <dbReference type="Proteomes" id="UP001432322"/>
    </source>
</evidence>
<dbReference type="InterPro" id="IPR001810">
    <property type="entry name" value="F-box_dom"/>
</dbReference>
<name>A0AAV5V1X7_9BILA</name>
<dbReference type="InterPro" id="IPR036047">
    <property type="entry name" value="F-box-like_dom_sf"/>
</dbReference>
<dbReference type="EMBL" id="BTSY01000002">
    <property type="protein sequence ID" value="GMT12827.1"/>
    <property type="molecule type" value="Genomic_DNA"/>
</dbReference>
<feature type="domain" description="F-box" evidence="1">
    <location>
        <begin position="31"/>
        <end position="77"/>
    </location>
</feature>
<organism evidence="2 3">
    <name type="scientific">Pristionchus fissidentatus</name>
    <dbReference type="NCBI Taxonomy" id="1538716"/>
    <lineage>
        <taxon>Eukaryota</taxon>
        <taxon>Metazoa</taxon>
        <taxon>Ecdysozoa</taxon>
        <taxon>Nematoda</taxon>
        <taxon>Chromadorea</taxon>
        <taxon>Rhabditida</taxon>
        <taxon>Rhabditina</taxon>
        <taxon>Diplogasteromorpha</taxon>
        <taxon>Diplogasteroidea</taxon>
        <taxon>Neodiplogasteridae</taxon>
        <taxon>Pristionchus</taxon>
    </lineage>
</organism>
<evidence type="ECO:0000313" key="2">
    <source>
        <dbReference type="EMBL" id="GMT12827.1"/>
    </source>
</evidence>
<proteinExistence type="predicted"/>
<feature type="non-terminal residue" evidence="2">
    <location>
        <position position="127"/>
    </location>
</feature>
<reference evidence="2" key="1">
    <citation type="submission" date="2023-10" db="EMBL/GenBank/DDBJ databases">
        <title>Genome assembly of Pristionchus species.</title>
        <authorList>
            <person name="Yoshida K."/>
            <person name="Sommer R.J."/>
        </authorList>
    </citation>
    <scope>NUCLEOTIDE SEQUENCE</scope>
    <source>
        <strain evidence="2">RS5133</strain>
    </source>
</reference>
<keyword evidence="3" id="KW-1185">Reference proteome</keyword>
<dbReference type="AlphaFoldDB" id="A0AAV5V1X7"/>